<dbReference type="Gene3D" id="3.10.50.40">
    <property type="match status" value="1"/>
</dbReference>
<comment type="similarity">
    <text evidence="2">Belongs to the PpiC/parvulin rotamase family.</text>
</comment>
<dbReference type="PANTHER" id="PTHR47245:SF2">
    <property type="entry name" value="PEPTIDYL-PROLYL CIS-TRANS ISOMERASE HP_0175-RELATED"/>
    <property type="match status" value="1"/>
</dbReference>
<evidence type="ECO:0000256" key="2">
    <source>
        <dbReference type="ARBA" id="ARBA00007656"/>
    </source>
</evidence>
<evidence type="ECO:0000259" key="7">
    <source>
        <dbReference type="PROSITE" id="PS50198"/>
    </source>
</evidence>
<evidence type="ECO:0000256" key="1">
    <source>
        <dbReference type="ARBA" id="ARBA00000971"/>
    </source>
</evidence>
<evidence type="ECO:0000256" key="3">
    <source>
        <dbReference type="ARBA" id="ARBA00013194"/>
    </source>
</evidence>
<organism evidence="8 9">
    <name type="scientific">Ramlibacter agri</name>
    <dbReference type="NCBI Taxonomy" id="2728837"/>
    <lineage>
        <taxon>Bacteria</taxon>
        <taxon>Pseudomonadati</taxon>
        <taxon>Pseudomonadota</taxon>
        <taxon>Betaproteobacteria</taxon>
        <taxon>Burkholderiales</taxon>
        <taxon>Comamonadaceae</taxon>
        <taxon>Ramlibacter</taxon>
    </lineage>
</organism>
<dbReference type="SUPFAM" id="SSF54534">
    <property type="entry name" value="FKBP-like"/>
    <property type="match status" value="1"/>
</dbReference>
<keyword evidence="9" id="KW-1185">Reference proteome</keyword>
<dbReference type="InterPro" id="IPR023058">
    <property type="entry name" value="PPIase_PpiC_CS"/>
</dbReference>
<evidence type="ECO:0000256" key="4">
    <source>
        <dbReference type="ARBA" id="ARBA00023110"/>
    </source>
</evidence>
<keyword evidence="5 6" id="KW-0413">Isomerase</keyword>
<evidence type="ECO:0000256" key="5">
    <source>
        <dbReference type="ARBA" id="ARBA00023235"/>
    </source>
</evidence>
<dbReference type="PANTHER" id="PTHR47245">
    <property type="entry name" value="PEPTIDYLPROLYL ISOMERASE"/>
    <property type="match status" value="1"/>
</dbReference>
<accession>A0A848H8G4</accession>
<feature type="domain" description="PpiC" evidence="7">
    <location>
        <begin position="188"/>
        <end position="279"/>
    </location>
</feature>
<dbReference type="InterPro" id="IPR046357">
    <property type="entry name" value="PPIase_dom_sf"/>
</dbReference>
<evidence type="ECO:0000313" key="8">
    <source>
        <dbReference type="EMBL" id="NML45680.1"/>
    </source>
</evidence>
<dbReference type="Pfam" id="PF00639">
    <property type="entry name" value="Rotamase"/>
    <property type="match status" value="1"/>
</dbReference>
<comment type="catalytic activity">
    <reaction evidence="1">
        <text>[protein]-peptidylproline (omega=180) = [protein]-peptidylproline (omega=0)</text>
        <dbReference type="Rhea" id="RHEA:16237"/>
        <dbReference type="Rhea" id="RHEA-COMP:10747"/>
        <dbReference type="Rhea" id="RHEA-COMP:10748"/>
        <dbReference type="ChEBI" id="CHEBI:83833"/>
        <dbReference type="ChEBI" id="CHEBI:83834"/>
        <dbReference type="EC" id="5.2.1.8"/>
    </reaction>
</comment>
<reference evidence="8 9" key="1">
    <citation type="submission" date="2020-04" db="EMBL/GenBank/DDBJ databases">
        <title>Ramlibacter sp. G-1-2-2 isolated from soil.</title>
        <authorList>
            <person name="Dahal R.H."/>
        </authorList>
    </citation>
    <scope>NUCLEOTIDE SEQUENCE [LARGE SCALE GENOMIC DNA]</scope>
    <source>
        <strain evidence="8 9">G-1-2-2</strain>
    </source>
</reference>
<dbReference type="GO" id="GO:0003755">
    <property type="term" value="F:peptidyl-prolyl cis-trans isomerase activity"/>
    <property type="evidence" value="ECO:0007669"/>
    <property type="project" value="UniProtKB-KW"/>
</dbReference>
<dbReference type="EMBL" id="JABBFX010000001">
    <property type="protein sequence ID" value="NML45680.1"/>
    <property type="molecule type" value="Genomic_DNA"/>
</dbReference>
<dbReference type="InterPro" id="IPR050245">
    <property type="entry name" value="PrsA_foldase"/>
</dbReference>
<proteinExistence type="inferred from homology"/>
<dbReference type="AlphaFoldDB" id="A0A848H8G4"/>
<sequence length="392" mass="41109">MLRSIIACVALALLAGGVWARGGGSYIVVVPGVAPAQPGNACIAEGVASGQETKASDGTLVLATGVHGANSARCPDPAFPNLATTQKLASEEVRKVPSAQCVPQGSKVGDEVVIQFYGLATVLEVNPLGTQCRLGMEATVIGTAAYRAAHPAPAPEPAAPQVQAAPREPTDAEIQQEYDRLVAAAVPVREFHVRHILVRTREEAESALKEIQSGKSFAEVAGRVSIDPSSRFKGGDLGWNVPSAFIDEFSKTMVSLDPAGLATEPTRTRFGWHVIEVLAAKTGKDSFPPLATVKDRIAAKLRDTRAAAAHVPAKAVCRKMVAPDVAAAVRDGAQGTVVAEMRVENGKVVEILSLSGPGVFHAAVTDAVNRYECDRLDRPVIATQSFEFKAAN</sequence>
<comment type="caution">
    <text evidence="8">The sequence shown here is derived from an EMBL/GenBank/DDBJ whole genome shotgun (WGS) entry which is preliminary data.</text>
</comment>
<evidence type="ECO:0000256" key="6">
    <source>
        <dbReference type="PROSITE-ProRule" id="PRU00278"/>
    </source>
</evidence>
<dbReference type="PROSITE" id="PS50198">
    <property type="entry name" value="PPIC_PPIASE_2"/>
    <property type="match status" value="1"/>
</dbReference>
<name>A0A848H8G4_9BURK</name>
<dbReference type="Proteomes" id="UP000541185">
    <property type="component" value="Unassembled WGS sequence"/>
</dbReference>
<dbReference type="RefSeq" id="WP_169419755.1">
    <property type="nucleotide sequence ID" value="NZ_JABBFX010000001.1"/>
</dbReference>
<protein>
    <recommendedName>
        <fullName evidence="3">peptidylprolyl isomerase</fullName>
        <ecNumber evidence="3">5.2.1.8</ecNumber>
    </recommendedName>
</protein>
<keyword evidence="4 6" id="KW-0697">Rotamase</keyword>
<gene>
    <name evidence="8" type="ORF">HHL11_18170</name>
</gene>
<evidence type="ECO:0000313" key="9">
    <source>
        <dbReference type="Proteomes" id="UP000541185"/>
    </source>
</evidence>
<dbReference type="InterPro" id="IPR000297">
    <property type="entry name" value="PPIase_PpiC"/>
</dbReference>
<dbReference type="PROSITE" id="PS01096">
    <property type="entry name" value="PPIC_PPIASE_1"/>
    <property type="match status" value="1"/>
</dbReference>
<dbReference type="EC" id="5.2.1.8" evidence="3"/>